<reference evidence="1" key="1">
    <citation type="submission" date="2012-01" db="EMBL/GenBank/DDBJ databases">
        <title>The Genome Sequence of Treponema denticola OTK.</title>
        <authorList>
            <consortium name="The Broad Institute Genome Sequencing Platform"/>
            <person name="Earl A."/>
            <person name="Ward D."/>
            <person name="Feldgarden M."/>
            <person name="Gevers D."/>
            <person name="Blanton J.M."/>
            <person name="Fenno C.J."/>
            <person name="Baranova O.V."/>
            <person name="Mathney J."/>
            <person name="Dewhirst F.E."/>
            <person name="Izard J."/>
            <person name="Young S.K."/>
            <person name="Zeng Q."/>
            <person name="Gargeya S."/>
            <person name="Fitzgerald M."/>
            <person name="Haas B."/>
            <person name="Abouelleil A."/>
            <person name="Alvarado L."/>
            <person name="Arachchi H.M."/>
            <person name="Berlin A."/>
            <person name="Chapman S.B."/>
            <person name="Gearin G."/>
            <person name="Goldberg J."/>
            <person name="Griggs A."/>
            <person name="Gujja S."/>
            <person name="Hansen M."/>
            <person name="Heiman D."/>
            <person name="Howarth C."/>
            <person name="Larimer J."/>
            <person name="Lui A."/>
            <person name="MacDonald P.J.P."/>
            <person name="McCowen C."/>
            <person name="Montmayeur A."/>
            <person name="Murphy C."/>
            <person name="Neiman D."/>
            <person name="Pearson M."/>
            <person name="Priest M."/>
            <person name="Roberts A."/>
            <person name="Saif S."/>
            <person name="Shea T."/>
            <person name="Sisk P."/>
            <person name="Stolte C."/>
            <person name="Sykes S."/>
            <person name="Wortman J."/>
            <person name="Nusbaum C."/>
            <person name="Birren B."/>
        </authorList>
    </citation>
    <scope>NUCLEOTIDE SEQUENCE [LARGE SCALE GENOMIC DNA]</scope>
    <source>
        <strain evidence="1">OTK</strain>
    </source>
</reference>
<dbReference type="Proteomes" id="UP000011701">
    <property type="component" value="Chromosome"/>
</dbReference>
<evidence type="ECO:0000313" key="1">
    <source>
        <dbReference type="EMBL" id="EMB24957.1"/>
    </source>
</evidence>
<comment type="caution">
    <text evidence="1">The sequence shown here is derived from an EMBL/GenBank/DDBJ whole genome shotgun (WGS) entry which is preliminary data.</text>
</comment>
<dbReference type="SUPFAM" id="SSF55961">
    <property type="entry name" value="Bet v1-like"/>
    <property type="match status" value="1"/>
</dbReference>
<dbReference type="EMBL" id="AGDY01000001">
    <property type="protein sequence ID" value="EMB24957.1"/>
    <property type="molecule type" value="Genomic_DNA"/>
</dbReference>
<dbReference type="HOGENOM" id="CLU_128155_1_0_12"/>
<organism evidence="1">
    <name type="scientific">Treponema denticola OTK</name>
    <dbReference type="NCBI Taxonomy" id="999434"/>
    <lineage>
        <taxon>Bacteria</taxon>
        <taxon>Pseudomonadati</taxon>
        <taxon>Spirochaetota</taxon>
        <taxon>Spirochaetia</taxon>
        <taxon>Spirochaetales</taxon>
        <taxon>Treponemataceae</taxon>
        <taxon>Treponema</taxon>
    </lineage>
</organism>
<protein>
    <recommendedName>
        <fullName evidence="2">SRPBCC family protein</fullName>
    </recommendedName>
</protein>
<name>A0A0F6MSS6_TREDN</name>
<dbReference type="RefSeq" id="WP_002690247.1">
    <property type="nucleotide sequence ID" value="NZ_CM001797.1"/>
</dbReference>
<accession>A0A0F6MSS6</accession>
<evidence type="ECO:0008006" key="2">
    <source>
        <dbReference type="Google" id="ProtNLM"/>
    </source>
</evidence>
<dbReference type="AlphaFoldDB" id="A0A0F6MSS6"/>
<proteinExistence type="predicted"/>
<dbReference type="PATRIC" id="fig|999434.4.peg.198"/>
<sequence length="152" mass="17983">MKTKVVYVKNTFPSDIDSVFKLLTDVKTLQYIASPYASFKLIGDDKELVWSEGRTFSFLFKMFCFIPYGTHTIKVINFNKDEIYTNESNTHVPIWNHRIKLIDNGNGTTDYSDEVEIGAGWKTFIVWLWANCFYKHRQRKWLKLIKIRKVVK</sequence>
<gene>
    <name evidence="1" type="ORF">HMPREF9723_00188</name>
</gene>